<dbReference type="EMBL" id="QEKW01000001">
    <property type="protein sequence ID" value="PVZ14588.1"/>
    <property type="molecule type" value="Genomic_DNA"/>
</dbReference>
<dbReference type="PRINTS" id="PR00420">
    <property type="entry name" value="RNGMNOXGNASE"/>
</dbReference>
<dbReference type="SUPFAM" id="SSF51905">
    <property type="entry name" value="FAD/NAD(P)-binding domain"/>
    <property type="match status" value="1"/>
</dbReference>
<dbReference type="OrthoDB" id="3169239at2"/>
<dbReference type="InterPro" id="IPR002938">
    <property type="entry name" value="FAD-bd"/>
</dbReference>
<dbReference type="PANTHER" id="PTHR43476:SF4">
    <property type="entry name" value="BLR0106 PROTEIN"/>
    <property type="match status" value="1"/>
</dbReference>
<dbReference type="Proteomes" id="UP000245639">
    <property type="component" value="Unassembled WGS sequence"/>
</dbReference>
<keyword evidence="5" id="KW-1185">Reference proteome</keyword>
<sequence>MRPRCPLRRVAVLGGGPGGLYAARLLKLARPDCDVVVHEQGVPDQTFGFGVGLAARTQRRLAEADPASLDDILAAAWSHDMRMRVGDREAGMDVNALVAIGRAELLRVLQHHADDAGVKLEFGTRRAADDLDADLVIAADGVGSATRAAGAFGAEVEVGSGWYLWAGVDVALPHALFAPERTEHGVFVTHAYPYAPDRSTFLVETDEATWRKAGFGESTATTPADASDAVALEYLSDVFARHLDGHRLIGNRTRWLQFRTVRCARWHDGRVVLLGDAAHTAHYSVGSGTKLAMEDAIALVDALDSSDDLATALAAYEDARRPAVTRIQDIAERSRRWWETFPERLDLPVEQLLVAYMSRAGNVPLDRFAAGTPDVVATALRQWAGEDPPAEGSLVEWALERALRPSSPGQEPDLDAVDEPVGTRGFDGRVVPDDPAALGATVLDLGADDRPAGREQTVEDGVRRGAGIIDCVWLTGGDDRASVLTRLEVAERLRRRTPALVVVVGPHGLRADLADGLAADRTHLVAFRGERSGGGDGR</sequence>
<organism evidence="4 5">
    <name type="scientific">Actinomycetospora cinnamomea</name>
    <dbReference type="NCBI Taxonomy" id="663609"/>
    <lineage>
        <taxon>Bacteria</taxon>
        <taxon>Bacillati</taxon>
        <taxon>Actinomycetota</taxon>
        <taxon>Actinomycetes</taxon>
        <taxon>Pseudonocardiales</taxon>
        <taxon>Pseudonocardiaceae</taxon>
        <taxon>Actinomycetospora</taxon>
    </lineage>
</organism>
<proteinExistence type="predicted"/>
<reference evidence="4 5" key="1">
    <citation type="submission" date="2018-04" db="EMBL/GenBank/DDBJ databases">
        <title>Genomic Encyclopedia of Type Strains, Phase IV (KMG-IV): sequencing the most valuable type-strain genomes for metagenomic binning, comparative biology and taxonomic classification.</title>
        <authorList>
            <person name="Goeker M."/>
        </authorList>
    </citation>
    <scope>NUCLEOTIDE SEQUENCE [LARGE SCALE GENOMIC DNA]</scope>
    <source>
        <strain evidence="4 5">DSM 45771</strain>
    </source>
</reference>
<feature type="domain" description="FAD-binding" evidence="3">
    <location>
        <begin position="10"/>
        <end position="329"/>
    </location>
</feature>
<accession>A0A2U1FQY0</accession>
<dbReference type="Gene3D" id="3.50.50.60">
    <property type="entry name" value="FAD/NAD(P)-binding domain"/>
    <property type="match status" value="1"/>
</dbReference>
<protein>
    <submittedName>
        <fullName evidence="4">Anthraniloyl-CoA monooxygenase</fullName>
    </submittedName>
</protein>
<evidence type="ECO:0000313" key="4">
    <source>
        <dbReference type="EMBL" id="PVZ14588.1"/>
    </source>
</evidence>
<dbReference type="PANTHER" id="PTHR43476">
    <property type="entry name" value="3-(3-HYDROXY-PHENYL)PROPIONATE/3-HYDROXYCINNAMIC ACID HYDROXYLASE"/>
    <property type="match status" value="1"/>
</dbReference>
<dbReference type="GO" id="GO:0004497">
    <property type="term" value="F:monooxygenase activity"/>
    <property type="evidence" value="ECO:0007669"/>
    <property type="project" value="UniProtKB-KW"/>
</dbReference>
<name>A0A2U1FQY0_9PSEU</name>
<dbReference type="InterPro" id="IPR050631">
    <property type="entry name" value="PheA/TfdB_FAD_monoxygenase"/>
</dbReference>
<keyword evidence="2" id="KW-0520">NAD</keyword>
<evidence type="ECO:0000256" key="1">
    <source>
        <dbReference type="ARBA" id="ARBA00023002"/>
    </source>
</evidence>
<dbReference type="GO" id="GO:0071949">
    <property type="term" value="F:FAD binding"/>
    <property type="evidence" value="ECO:0007669"/>
    <property type="project" value="InterPro"/>
</dbReference>
<evidence type="ECO:0000259" key="3">
    <source>
        <dbReference type="Pfam" id="PF01494"/>
    </source>
</evidence>
<dbReference type="Pfam" id="PF01494">
    <property type="entry name" value="FAD_binding_3"/>
    <property type="match status" value="1"/>
</dbReference>
<evidence type="ECO:0000313" key="5">
    <source>
        <dbReference type="Proteomes" id="UP000245639"/>
    </source>
</evidence>
<keyword evidence="1" id="KW-0560">Oxidoreductase</keyword>
<keyword evidence="4" id="KW-0503">Monooxygenase</keyword>
<dbReference type="AlphaFoldDB" id="A0A2U1FQY0"/>
<dbReference type="InterPro" id="IPR036188">
    <property type="entry name" value="FAD/NAD-bd_sf"/>
</dbReference>
<evidence type="ECO:0000256" key="2">
    <source>
        <dbReference type="ARBA" id="ARBA00023027"/>
    </source>
</evidence>
<comment type="caution">
    <text evidence="4">The sequence shown here is derived from an EMBL/GenBank/DDBJ whole genome shotgun (WGS) entry which is preliminary data.</text>
</comment>
<dbReference type="Gene3D" id="3.30.9.20">
    <property type="match status" value="1"/>
</dbReference>
<gene>
    <name evidence="4" type="ORF">C8D89_101453</name>
</gene>